<evidence type="ECO:0000256" key="1">
    <source>
        <dbReference type="ARBA" id="ARBA00022553"/>
    </source>
</evidence>
<evidence type="ECO:0000256" key="2">
    <source>
        <dbReference type="ARBA" id="ARBA00022603"/>
    </source>
</evidence>
<dbReference type="PROSITE" id="PS51585">
    <property type="entry name" value="SAM_MT_TPMT"/>
    <property type="match status" value="1"/>
</dbReference>
<dbReference type="Pfam" id="PF05724">
    <property type="entry name" value="TPMT"/>
    <property type="match status" value="1"/>
</dbReference>
<gene>
    <name evidence="5" type="primary">tpm</name>
    <name evidence="5" type="ORF">LMG31506_03873</name>
</gene>
<keyword evidence="6" id="KW-1185">Reference proteome</keyword>
<keyword evidence="4" id="KW-0949">S-adenosyl-L-methionine</keyword>
<reference evidence="5" key="1">
    <citation type="submission" date="2021-03" db="EMBL/GenBank/DDBJ databases">
        <authorList>
            <person name="Peeters C."/>
        </authorList>
    </citation>
    <scope>NUCLEOTIDE SEQUENCE</scope>
    <source>
        <strain evidence="5">LMG 31506</strain>
    </source>
</reference>
<dbReference type="PANTHER" id="PTHR32183">
    <property type="match status" value="1"/>
</dbReference>
<name>A0A916IX12_9BURK</name>
<dbReference type="AlphaFoldDB" id="A0A916IX12"/>
<dbReference type="CDD" id="cd02440">
    <property type="entry name" value="AdoMet_MTases"/>
    <property type="match status" value="1"/>
</dbReference>
<dbReference type="PANTHER" id="PTHR32183:SF6">
    <property type="entry name" value="CYSTEINE SULFINATE DESULFINASE_CYSTEINE DESULFURASE AND RELATED ENZYMES"/>
    <property type="match status" value="1"/>
</dbReference>
<dbReference type="GO" id="GO:0008119">
    <property type="term" value="F:thiopurine S-methyltransferase activity"/>
    <property type="evidence" value="ECO:0007669"/>
    <property type="project" value="UniProtKB-EC"/>
</dbReference>
<dbReference type="EMBL" id="CAJPUY010000014">
    <property type="protein sequence ID" value="CAG2148755.1"/>
    <property type="molecule type" value="Genomic_DNA"/>
</dbReference>
<dbReference type="InterPro" id="IPR008854">
    <property type="entry name" value="TPMT"/>
</dbReference>
<keyword evidence="3 5" id="KW-0808">Transferase</keyword>
<evidence type="ECO:0000256" key="4">
    <source>
        <dbReference type="ARBA" id="ARBA00022691"/>
    </source>
</evidence>
<dbReference type="EC" id="2.1.1.67" evidence="5"/>
<protein>
    <submittedName>
        <fullName evidence="5">Thiopurine S-methyltransferase</fullName>
        <ecNumber evidence="5">2.1.1.67</ecNumber>
    </submittedName>
</protein>
<dbReference type="InterPro" id="IPR029063">
    <property type="entry name" value="SAM-dependent_MTases_sf"/>
</dbReference>
<comment type="caution">
    <text evidence="5">The sequence shown here is derived from an EMBL/GenBank/DDBJ whole genome shotgun (WGS) entry which is preliminary data.</text>
</comment>
<evidence type="ECO:0000256" key="3">
    <source>
        <dbReference type="ARBA" id="ARBA00022679"/>
    </source>
</evidence>
<evidence type="ECO:0000313" key="5">
    <source>
        <dbReference type="EMBL" id="CAG2148755.1"/>
    </source>
</evidence>
<keyword evidence="1" id="KW-0597">Phosphoprotein</keyword>
<dbReference type="GO" id="GO:0032259">
    <property type="term" value="P:methylation"/>
    <property type="evidence" value="ECO:0007669"/>
    <property type="project" value="UniProtKB-KW"/>
</dbReference>
<keyword evidence="2 5" id="KW-0489">Methyltransferase</keyword>
<dbReference type="SUPFAM" id="SSF53335">
    <property type="entry name" value="S-adenosyl-L-methionine-dependent methyltransferases"/>
    <property type="match status" value="1"/>
</dbReference>
<organism evidence="5 6">
    <name type="scientific">Cupriavidus yeoncheonensis</name>
    <dbReference type="NCBI Taxonomy" id="1462994"/>
    <lineage>
        <taxon>Bacteria</taxon>
        <taxon>Pseudomonadati</taxon>
        <taxon>Pseudomonadota</taxon>
        <taxon>Betaproteobacteria</taxon>
        <taxon>Burkholderiales</taxon>
        <taxon>Burkholderiaceae</taxon>
        <taxon>Cupriavidus</taxon>
    </lineage>
</organism>
<proteinExistence type="predicted"/>
<accession>A0A916IX12</accession>
<evidence type="ECO:0000313" key="6">
    <source>
        <dbReference type="Proteomes" id="UP000672934"/>
    </source>
</evidence>
<dbReference type="Proteomes" id="UP000672934">
    <property type="component" value="Unassembled WGS sequence"/>
</dbReference>
<sequence length="208" mass="22735">MTPADKAPAAPAFTTRNAADPAFWDERFEQGFTPWDLQGVPVEFQQFIAGKAPCPTLVPGCGNGWEAGWLFERGWPVTAIDFSPQAVASARRALGPAGVIVHEADFFAYTPEPRCELIYERAFLCALPPALREAYAERVAALLPAGGLLAGYFFLGDKRGGPPFAMPASELDALLGPAFERIDDRPSAAPLPVFEGQERWQVWRRRAD</sequence>
<dbReference type="RefSeq" id="WP_211948797.1">
    <property type="nucleotide sequence ID" value="NZ_CAJPUY010000014.1"/>
</dbReference>
<dbReference type="Gene3D" id="3.40.50.150">
    <property type="entry name" value="Vaccinia Virus protein VP39"/>
    <property type="match status" value="1"/>
</dbReference>